<dbReference type="EnsemblPlants" id="MELO3C000969.2.1">
    <property type="protein sequence ID" value="MELO3C000969.2.1"/>
    <property type="gene ID" value="MELO3C000969.2"/>
</dbReference>
<sequence length="105" mass="11418">STNGSARLVARGSARIYLWLAARLEAGLGSGQLGTGATTNVDLWRSTTECFAAWGSPTTGSVSTRRRVTGRRWTRWNEGCTAASGCVRSRGRSEMDGRGRRRPER</sequence>
<dbReference type="AlphaFoldDB" id="A0A9I9CCV8"/>
<organism evidence="1">
    <name type="scientific">Cucumis melo</name>
    <name type="common">Muskmelon</name>
    <dbReference type="NCBI Taxonomy" id="3656"/>
    <lineage>
        <taxon>Eukaryota</taxon>
        <taxon>Viridiplantae</taxon>
        <taxon>Streptophyta</taxon>
        <taxon>Embryophyta</taxon>
        <taxon>Tracheophyta</taxon>
        <taxon>Spermatophyta</taxon>
        <taxon>Magnoliopsida</taxon>
        <taxon>eudicotyledons</taxon>
        <taxon>Gunneridae</taxon>
        <taxon>Pentapetalae</taxon>
        <taxon>rosids</taxon>
        <taxon>fabids</taxon>
        <taxon>Cucurbitales</taxon>
        <taxon>Cucurbitaceae</taxon>
        <taxon>Benincaseae</taxon>
        <taxon>Cucumis</taxon>
    </lineage>
</organism>
<name>A0A9I9CCV8_CUCME</name>
<dbReference type="Gramene" id="MELO3C000969.2.1">
    <property type="protein sequence ID" value="MELO3C000969.2.1"/>
    <property type="gene ID" value="MELO3C000969.2"/>
</dbReference>
<accession>A0A9I9CCV8</accession>
<protein>
    <submittedName>
        <fullName evidence="1">Uncharacterized protein</fullName>
    </submittedName>
</protein>
<evidence type="ECO:0000313" key="1">
    <source>
        <dbReference type="EnsemblPlants" id="MELO3C000969.2.1"/>
    </source>
</evidence>
<reference evidence="1" key="1">
    <citation type="submission" date="2023-03" db="UniProtKB">
        <authorList>
            <consortium name="EnsemblPlants"/>
        </authorList>
    </citation>
    <scope>IDENTIFICATION</scope>
</reference>
<proteinExistence type="predicted"/>